<protein>
    <submittedName>
        <fullName evidence="4">von Willebrand factor type A domain protein</fullName>
    </submittedName>
</protein>
<dbReference type="PANTHER" id="PTHR45737:SF6">
    <property type="entry name" value="VON WILLEBRAND FACTOR A DOMAIN-CONTAINING PROTEIN 5A"/>
    <property type="match status" value="1"/>
</dbReference>
<dbReference type="PROSITE" id="PS50234">
    <property type="entry name" value="VWFA"/>
    <property type="match status" value="1"/>
</dbReference>
<evidence type="ECO:0000256" key="1">
    <source>
        <dbReference type="SAM" id="SignalP"/>
    </source>
</evidence>
<dbReference type="Pfam" id="PF08487">
    <property type="entry name" value="VIT"/>
    <property type="match status" value="1"/>
</dbReference>
<dbReference type="AlphaFoldDB" id="A0A517MSI8"/>
<sequence length="773" mass="84227" precursor="true">MYRLSPCSLLLAMLAVLSAPSWGFAQGVLVDTRTSVNFRLPRPFPRPVPGVEATQTSYKIESLEVNASLEGSIATVQVSQTFVNTGQRQLEASFVFPLPYDGAIDQLTLMVGNKEFQAELLTKEEARQRYEAIVKSNKDPALLEWIGTGLFQTSVFPIPAGEKRTVTLRYTQLLRKSHGLTDFLFPLSTAKYTAKPLEKLKLRVAINGKTPITNIYSGTHEVKVQRPSDKQAVVTVEQKNVIPDADFRLFFDSASDDIGASLISYKPDAGEPGYFLLLASPKLQIEEARPTPKTVVFVVDRSGSMSGKKIEQARGALKFVLNNLREGDLFNIVAYDSAVSTFKPELVKFTSDTRDAAIGFVNSLFAGGSTNIDAALTQTLAMLKDGDRPSYVIFLTDGLPTAGEQNEAKIAQHAAAANKVRARLFSFGVGYDVNSRLLDKLSAGNHGQSEYVRPNEDIEAAVSKLYRRIGTPVMTDVLLTLEIDGASNETNTNISRIYPGIRFDLFAGDQSVIVGRYHKGGAAKVTLSGSINGEAKSFEFPAELIASSPDDSNNFVAKLWATRRVGEIIDQIDLHGKNQELIDELVALATQYGILTPYTSFLADESSDVRDLSRLQAQADEQLAELDTVAGEYGVNQRAAKNAFKRAKAASGGGGYGGGAFGGGGSYGGEMAPAETEKLSASGGRGTTFYDAKEGRQKLANNVFSLGRKTFFRRADRWVDSTVTEEEEKKAEAIERFSPEYFALAKRLGKRATPYLAIEDAVVVKLDGKTYSW</sequence>
<gene>
    <name evidence="4" type="ORF">HG15A2_11140</name>
</gene>
<dbReference type="OrthoDB" id="9784383at2"/>
<evidence type="ECO:0000259" key="3">
    <source>
        <dbReference type="PROSITE" id="PS51468"/>
    </source>
</evidence>
<organism evidence="4 5">
    <name type="scientific">Adhaeretor mobilis</name>
    <dbReference type="NCBI Taxonomy" id="1930276"/>
    <lineage>
        <taxon>Bacteria</taxon>
        <taxon>Pseudomonadati</taxon>
        <taxon>Planctomycetota</taxon>
        <taxon>Planctomycetia</taxon>
        <taxon>Pirellulales</taxon>
        <taxon>Lacipirellulaceae</taxon>
        <taxon>Adhaeretor</taxon>
    </lineage>
</organism>
<feature type="signal peptide" evidence="1">
    <location>
        <begin position="1"/>
        <end position="25"/>
    </location>
</feature>
<dbReference type="SMART" id="SM00327">
    <property type="entry name" value="VWA"/>
    <property type="match status" value="1"/>
</dbReference>
<reference evidence="4 5" key="1">
    <citation type="submission" date="2019-02" db="EMBL/GenBank/DDBJ databases">
        <title>Deep-cultivation of Planctomycetes and their phenomic and genomic characterization uncovers novel biology.</title>
        <authorList>
            <person name="Wiegand S."/>
            <person name="Jogler M."/>
            <person name="Boedeker C."/>
            <person name="Pinto D."/>
            <person name="Vollmers J."/>
            <person name="Rivas-Marin E."/>
            <person name="Kohn T."/>
            <person name="Peeters S.H."/>
            <person name="Heuer A."/>
            <person name="Rast P."/>
            <person name="Oberbeckmann S."/>
            <person name="Bunk B."/>
            <person name="Jeske O."/>
            <person name="Meyerdierks A."/>
            <person name="Storesund J.E."/>
            <person name="Kallscheuer N."/>
            <person name="Luecker S."/>
            <person name="Lage O.M."/>
            <person name="Pohl T."/>
            <person name="Merkel B.J."/>
            <person name="Hornburger P."/>
            <person name="Mueller R.-W."/>
            <person name="Bruemmer F."/>
            <person name="Labrenz M."/>
            <person name="Spormann A.M."/>
            <person name="Op den Camp H."/>
            <person name="Overmann J."/>
            <person name="Amann R."/>
            <person name="Jetten M.S.M."/>
            <person name="Mascher T."/>
            <person name="Medema M.H."/>
            <person name="Devos D.P."/>
            <person name="Kaster A.-K."/>
            <person name="Ovreas L."/>
            <person name="Rohde M."/>
            <person name="Galperin M.Y."/>
            <person name="Jogler C."/>
        </authorList>
    </citation>
    <scope>NUCLEOTIDE SEQUENCE [LARGE SCALE GENOMIC DNA]</scope>
    <source>
        <strain evidence="4 5">HG15A2</strain>
    </source>
</reference>
<dbReference type="Gene3D" id="3.40.50.410">
    <property type="entry name" value="von Willebrand factor, type A domain"/>
    <property type="match status" value="1"/>
</dbReference>
<feature type="domain" description="VWFA" evidence="2">
    <location>
        <begin position="294"/>
        <end position="469"/>
    </location>
</feature>
<keyword evidence="1" id="KW-0732">Signal</keyword>
<dbReference type="KEGG" id="amob:HG15A2_11140"/>
<evidence type="ECO:0000313" key="4">
    <source>
        <dbReference type="EMBL" id="QDS97846.1"/>
    </source>
</evidence>
<dbReference type="InterPro" id="IPR036465">
    <property type="entry name" value="vWFA_dom_sf"/>
</dbReference>
<dbReference type="PROSITE" id="PS51468">
    <property type="entry name" value="VIT"/>
    <property type="match status" value="1"/>
</dbReference>
<proteinExistence type="predicted"/>
<name>A0A517MSI8_9BACT</name>
<dbReference type="Proteomes" id="UP000319852">
    <property type="component" value="Chromosome"/>
</dbReference>
<dbReference type="InterPro" id="IPR002035">
    <property type="entry name" value="VWF_A"/>
</dbReference>
<keyword evidence="5" id="KW-1185">Reference proteome</keyword>
<feature type="domain" description="VIT" evidence="3">
    <location>
        <begin position="44"/>
        <end position="172"/>
    </location>
</feature>
<evidence type="ECO:0000313" key="5">
    <source>
        <dbReference type="Proteomes" id="UP000319852"/>
    </source>
</evidence>
<dbReference type="Pfam" id="PF13768">
    <property type="entry name" value="VWA_3"/>
    <property type="match status" value="1"/>
</dbReference>
<dbReference type="InterPro" id="IPR013694">
    <property type="entry name" value="VIT"/>
</dbReference>
<dbReference type="PANTHER" id="PTHR45737">
    <property type="entry name" value="VON WILLEBRAND FACTOR A DOMAIN-CONTAINING PROTEIN 5A"/>
    <property type="match status" value="1"/>
</dbReference>
<dbReference type="SMART" id="SM00609">
    <property type="entry name" value="VIT"/>
    <property type="match status" value="1"/>
</dbReference>
<evidence type="ECO:0000259" key="2">
    <source>
        <dbReference type="PROSITE" id="PS50234"/>
    </source>
</evidence>
<accession>A0A517MSI8</accession>
<dbReference type="RefSeq" id="WP_145058547.1">
    <property type="nucleotide sequence ID" value="NZ_CP036263.1"/>
</dbReference>
<feature type="chain" id="PRO_5022131923" evidence="1">
    <location>
        <begin position="26"/>
        <end position="773"/>
    </location>
</feature>
<dbReference type="SUPFAM" id="SSF53300">
    <property type="entry name" value="vWA-like"/>
    <property type="match status" value="1"/>
</dbReference>
<dbReference type="Gene3D" id="2.60.40.3680">
    <property type="match status" value="1"/>
</dbReference>
<dbReference type="EMBL" id="CP036263">
    <property type="protein sequence ID" value="QDS97846.1"/>
    <property type="molecule type" value="Genomic_DNA"/>
</dbReference>